<reference evidence="1 2" key="1">
    <citation type="submission" date="2008-07" db="EMBL/GenBank/DDBJ databases">
        <authorList>
            <person name="Tandeau de Marsac N."/>
            <person name="Ferriera S."/>
            <person name="Johnson J."/>
            <person name="Kravitz S."/>
            <person name="Beeson K."/>
            <person name="Sutton G."/>
            <person name="Rogers Y.-H."/>
            <person name="Friedman R."/>
            <person name="Frazier M."/>
            <person name="Venter J.C."/>
        </authorList>
    </citation>
    <scope>NUCLEOTIDE SEQUENCE [LARGE SCALE GENOMIC DNA]</scope>
    <source>
        <strain evidence="1 2">PCC 7420</strain>
    </source>
</reference>
<dbReference type="EMBL" id="DS989859">
    <property type="protein sequence ID" value="EDX73108.1"/>
    <property type="molecule type" value="Genomic_DNA"/>
</dbReference>
<proteinExistence type="predicted"/>
<accession>B4VY78</accession>
<organism evidence="1 2">
    <name type="scientific">Coleofasciculus chthonoplastes PCC 7420</name>
    <dbReference type="NCBI Taxonomy" id="118168"/>
    <lineage>
        <taxon>Bacteria</taxon>
        <taxon>Bacillati</taxon>
        <taxon>Cyanobacteriota</taxon>
        <taxon>Cyanophyceae</taxon>
        <taxon>Coleofasciculales</taxon>
        <taxon>Coleofasciculaceae</taxon>
        <taxon>Coleofasciculus</taxon>
    </lineage>
</organism>
<dbReference type="AlphaFoldDB" id="B4VY78"/>
<gene>
    <name evidence="1" type="ORF">MC7420_4355</name>
</gene>
<sequence length="113" mass="13297">MEVWGRLAEGDEDCVAIKWLHEAYQRANRRFREAEQSIKQSSVTGQISQVGRLWHRMYPVVKLVDNPKNPGKKTPRSTPNYLELLTIFPDDSRKCDDFLDFLDTEPEGFQRLW</sequence>
<evidence type="ECO:0000313" key="1">
    <source>
        <dbReference type="EMBL" id="EDX73108.1"/>
    </source>
</evidence>
<evidence type="ECO:0000313" key="2">
    <source>
        <dbReference type="Proteomes" id="UP000003835"/>
    </source>
</evidence>
<dbReference type="eggNOG" id="COG1604">
    <property type="taxonomic scope" value="Bacteria"/>
</dbReference>
<protein>
    <submittedName>
        <fullName evidence="1">Uncharacterized protein</fullName>
    </submittedName>
</protein>
<dbReference type="HOGENOM" id="CLU_2129205_0_0_3"/>
<keyword evidence="2" id="KW-1185">Reference proteome</keyword>
<dbReference type="STRING" id="118168.MC7420_4355"/>
<name>B4VY78_9CYAN</name>
<dbReference type="Proteomes" id="UP000003835">
    <property type="component" value="Unassembled WGS sequence"/>
</dbReference>